<protein>
    <submittedName>
        <fullName evidence="3">Uncharacterized protein</fullName>
    </submittedName>
</protein>
<feature type="transmembrane region" description="Helical" evidence="2">
    <location>
        <begin position="30"/>
        <end position="47"/>
    </location>
</feature>
<keyword evidence="2" id="KW-1133">Transmembrane helix</keyword>
<dbReference type="RefSeq" id="WP_009056326.1">
    <property type="nucleotide sequence ID" value="NZ_AJYA01000039.1"/>
</dbReference>
<keyword evidence="4" id="KW-1185">Reference proteome</keyword>
<evidence type="ECO:0000313" key="4">
    <source>
        <dbReference type="Proteomes" id="UP000005551"/>
    </source>
</evidence>
<evidence type="ECO:0000313" key="3">
    <source>
        <dbReference type="EMBL" id="EIM74771.1"/>
    </source>
</evidence>
<evidence type="ECO:0000256" key="1">
    <source>
        <dbReference type="SAM" id="MobiDB-lite"/>
    </source>
</evidence>
<gene>
    <name evidence="3" type="ORF">A3SI_15096</name>
</gene>
<keyword evidence="2" id="KW-0472">Membrane</keyword>
<proteinExistence type="predicted"/>
<keyword evidence="2" id="KW-0812">Transmembrane</keyword>
<accession>I5BYW9</accession>
<evidence type="ECO:0000256" key="2">
    <source>
        <dbReference type="SAM" id="Phobius"/>
    </source>
</evidence>
<dbReference type="OrthoDB" id="983125at2"/>
<reference evidence="3 4" key="1">
    <citation type="submission" date="2012-05" db="EMBL/GenBank/DDBJ databases">
        <title>Genome sequence of Nitritalea halalkaliphila LW7.</title>
        <authorList>
            <person name="Jangir P.K."/>
            <person name="Singh A."/>
            <person name="Shivaji S."/>
            <person name="Sharma R."/>
        </authorList>
    </citation>
    <scope>NUCLEOTIDE SEQUENCE [LARGE SCALE GENOMIC DNA]</scope>
    <source>
        <strain evidence="3 4">LW7</strain>
    </source>
</reference>
<name>I5BYW9_9BACT</name>
<dbReference type="EMBL" id="AJYA01000039">
    <property type="protein sequence ID" value="EIM74771.1"/>
    <property type="molecule type" value="Genomic_DNA"/>
</dbReference>
<dbReference type="STRING" id="1189621.A3SI_15096"/>
<dbReference type="Proteomes" id="UP000005551">
    <property type="component" value="Unassembled WGS sequence"/>
</dbReference>
<sequence length="75" mass="8694">MKTADTILLSLTAACFIIAAHQTLVAGIMVSYPYFMLVAAMLFWYQFRRKKREEAEKSAENQNQARSKPKKKPRR</sequence>
<comment type="caution">
    <text evidence="3">The sequence shown here is derived from an EMBL/GenBank/DDBJ whole genome shotgun (WGS) entry which is preliminary data.</text>
</comment>
<feature type="region of interest" description="Disordered" evidence="1">
    <location>
        <begin position="55"/>
        <end position="75"/>
    </location>
</feature>
<organism evidence="3 4">
    <name type="scientific">Nitritalea halalkaliphila LW7</name>
    <dbReference type="NCBI Taxonomy" id="1189621"/>
    <lineage>
        <taxon>Bacteria</taxon>
        <taxon>Pseudomonadati</taxon>
        <taxon>Bacteroidota</taxon>
        <taxon>Cytophagia</taxon>
        <taxon>Cytophagales</taxon>
        <taxon>Cyclobacteriaceae</taxon>
        <taxon>Nitritalea</taxon>
    </lineage>
</organism>
<dbReference type="AlphaFoldDB" id="I5BYW9"/>